<dbReference type="EMBL" id="ML977029">
    <property type="protein sequence ID" value="KAF1950083.1"/>
    <property type="molecule type" value="Genomic_DNA"/>
</dbReference>
<comment type="similarity">
    <text evidence="2">Belongs to the major facilitator superfamily.</text>
</comment>
<feature type="transmembrane region" description="Helical" evidence="7">
    <location>
        <begin position="56"/>
        <end position="76"/>
    </location>
</feature>
<feature type="transmembrane region" description="Helical" evidence="7">
    <location>
        <begin position="187"/>
        <end position="208"/>
    </location>
</feature>
<dbReference type="GO" id="GO:0005886">
    <property type="term" value="C:plasma membrane"/>
    <property type="evidence" value="ECO:0007669"/>
    <property type="project" value="TreeGrafter"/>
</dbReference>
<feature type="transmembrane region" description="Helical" evidence="7">
    <location>
        <begin position="404"/>
        <end position="426"/>
    </location>
</feature>
<feature type="transmembrane region" description="Helical" evidence="7">
    <location>
        <begin position="372"/>
        <end position="392"/>
    </location>
</feature>
<feature type="transmembrane region" description="Helical" evidence="7">
    <location>
        <begin position="96"/>
        <end position="117"/>
    </location>
</feature>
<keyword evidence="5 7" id="KW-0472">Membrane</keyword>
<feature type="transmembrane region" description="Helical" evidence="7">
    <location>
        <begin position="466"/>
        <end position="486"/>
    </location>
</feature>
<evidence type="ECO:0000256" key="7">
    <source>
        <dbReference type="SAM" id="Phobius"/>
    </source>
</evidence>
<gene>
    <name evidence="9" type="ORF">CC80DRAFT_249130</name>
</gene>
<keyword evidence="4 7" id="KW-1133">Transmembrane helix</keyword>
<feature type="region of interest" description="Disordered" evidence="6">
    <location>
        <begin position="1"/>
        <end position="23"/>
    </location>
</feature>
<feature type="transmembrane region" description="Helical" evidence="7">
    <location>
        <begin position="154"/>
        <end position="175"/>
    </location>
</feature>
<feature type="transmembrane region" description="Helical" evidence="7">
    <location>
        <begin position="214"/>
        <end position="234"/>
    </location>
</feature>
<feature type="transmembrane region" description="Helical" evidence="7">
    <location>
        <begin position="124"/>
        <end position="142"/>
    </location>
</feature>
<dbReference type="GO" id="GO:0022857">
    <property type="term" value="F:transmembrane transporter activity"/>
    <property type="evidence" value="ECO:0007669"/>
    <property type="project" value="InterPro"/>
</dbReference>
<dbReference type="InterPro" id="IPR011701">
    <property type="entry name" value="MFS"/>
</dbReference>
<dbReference type="Proteomes" id="UP000800035">
    <property type="component" value="Unassembled WGS sequence"/>
</dbReference>
<evidence type="ECO:0000313" key="10">
    <source>
        <dbReference type="Proteomes" id="UP000800035"/>
    </source>
</evidence>
<dbReference type="InterPro" id="IPR036259">
    <property type="entry name" value="MFS_trans_sf"/>
</dbReference>
<dbReference type="AlphaFoldDB" id="A0A6A5TBG7"/>
<dbReference type="PANTHER" id="PTHR23502:SF52">
    <property type="entry name" value="MULTIDRUG TRANSPORTER, PUTATIVE (AFU_ORTHOLOGUE AFUA_2G17730)-RELATED"/>
    <property type="match status" value="1"/>
</dbReference>
<dbReference type="Pfam" id="PF07690">
    <property type="entry name" value="MFS_1"/>
    <property type="match status" value="1"/>
</dbReference>
<dbReference type="SUPFAM" id="SSF103473">
    <property type="entry name" value="MFS general substrate transporter"/>
    <property type="match status" value="1"/>
</dbReference>
<dbReference type="PROSITE" id="PS50850">
    <property type="entry name" value="MFS"/>
    <property type="match status" value="1"/>
</dbReference>
<feature type="transmembrane region" description="Helical" evidence="7">
    <location>
        <begin position="329"/>
        <end position="351"/>
    </location>
</feature>
<dbReference type="PANTHER" id="PTHR23502">
    <property type="entry name" value="MAJOR FACILITATOR SUPERFAMILY"/>
    <property type="match status" value="1"/>
</dbReference>
<keyword evidence="3 7" id="KW-0812">Transmembrane</keyword>
<organism evidence="9 10">
    <name type="scientific">Byssothecium circinans</name>
    <dbReference type="NCBI Taxonomy" id="147558"/>
    <lineage>
        <taxon>Eukaryota</taxon>
        <taxon>Fungi</taxon>
        <taxon>Dikarya</taxon>
        <taxon>Ascomycota</taxon>
        <taxon>Pezizomycotina</taxon>
        <taxon>Dothideomycetes</taxon>
        <taxon>Pleosporomycetidae</taxon>
        <taxon>Pleosporales</taxon>
        <taxon>Massarineae</taxon>
        <taxon>Massarinaceae</taxon>
        <taxon>Byssothecium</taxon>
    </lineage>
</organism>
<evidence type="ECO:0000313" key="9">
    <source>
        <dbReference type="EMBL" id="KAF1950083.1"/>
    </source>
</evidence>
<comment type="subcellular location">
    <subcellularLocation>
        <location evidence="1">Membrane</location>
        <topology evidence="1">Multi-pass membrane protein</topology>
    </subcellularLocation>
</comment>
<dbReference type="InterPro" id="IPR020846">
    <property type="entry name" value="MFS_dom"/>
</dbReference>
<protein>
    <submittedName>
        <fullName evidence="9">Multidrug transporter</fullName>
    </submittedName>
</protein>
<evidence type="ECO:0000259" key="8">
    <source>
        <dbReference type="PROSITE" id="PS50850"/>
    </source>
</evidence>
<accession>A0A6A5TBG7</accession>
<evidence type="ECO:0000256" key="4">
    <source>
        <dbReference type="ARBA" id="ARBA00022989"/>
    </source>
</evidence>
<evidence type="ECO:0000256" key="3">
    <source>
        <dbReference type="ARBA" id="ARBA00022692"/>
    </source>
</evidence>
<evidence type="ECO:0000256" key="6">
    <source>
        <dbReference type="SAM" id="MobiDB-lite"/>
    </source>
</evidence>
<proteinExistence type="inferred from homology"/>
<feature type="domain" description="Major facilitator superfamily (MFS) profile" evidence="8">
    <location>
        <begin position="56"/>
        <end position="495"/>
    </location>
</feature>
<sequence length="506" mass="55459">MPNDPEVAPPPDQLPHSSSSGHANLQPALEEKLIDWDGLDDPSNPFNWPQLKKWRVTLLACFMTFVVEINGTAMTSAAEQINDSFHISDEEFPHSYWPVLSWNLGGAAAPLLGLPLMEGFGVRWSYLIIYATMIIMIIPQALAQNFATLIITRIITGGCSGILANITSGIVSDIWREGRAKSFSTSLYIWGLLAGLSMGPVIGSAIVQYTSWRWIFLSQIIFYTTLLPPLYLLLPEVRPDVLLAQRAHHLHLATRQPTIPAAPSPPPPNLRTILRETLLRPTRMLATEAVVLSFGLWSAFCIGTAFTFTQSLPQVYTTLYAWTFYNTGLIQSAIVVGETLGLLASLYNDTLYFASASRNLETPHSPIPEARLYLSIPASFLGLSGGLFWFAWTSSPALHWLVPSTALLFVGFGMFCATTAVTTYILDSYARYAASAIAGIAFLENVFAALMPLAAQSMYRALGLRWAGSLLGFVALALSCVPLVLWRFGARIRARSPFMGVAGYGK</sequence>
<keyword evidence="10" id="KW-1185">Reference proteome</keyword>
<evidence type="ECO:0000256" key="1">
    <source>
        <dbReference type="ARBA" id="ARBA00004141"/>
    </source>
</evidence>
<feature type="transmembrane region" description="Helical" evidence="7">
    <location>
        <begin position="433"/>
        <end position="454"/>
    </location>
</feature>
<feature type="transmembrane region" description="Helical" evidence="7">
    <location>
        <begin position="289"/>
        <end position="309"/>
    </location>
</feature>
<name>A0A6A5TBG7_9PLEO</name>
<evidence type="ECO:0000256" key="5">
    <source>
        <dbReference type="ARBA" id="ARBA00023136"/>
    </source>
</evidence>
<dbReference type="OrthoDB" id="5403280at2759"/>
<reference evidence="9" key="1">
    <citation type="journal article" date="2020" name="Stud. Mycol.">
        <title>101 Dothideomycetes genomes: a test case for predicting lifestyles and emergence of pathogens.</title>
        <authorList>
            <person name="Haridas S."/>
            <person name="Albert R."/>
            <person name="Binder M."/>
            <person name="Bloem J."/>
            <person name="Labutti K."/>
            <person name="Salamov A."/>
            <person name="Andreopoulos B."/>
            <person name="Baker S."/>
            <person name="Barry K."/>
            <person name="Bills G."/>
            <person name="Bluhm B."/>
            <person name="Cannon C."/>
            <person name="Castanera R."/>
            <person name="Culley D."/>
            <person name="Daum C."/>
            <person name="Ezra D."/>
            <person name="Gonzalez J."/>
            <person name="Henrissat B."/>
            <person name="Kuo A."/>
            <person name="Liang C."/>
            <person name="Lipzen A."/>
            <person name="Lutzoni F."/>
            <person name="Magnuson J."/>
            <person name="Mondo S."/>
            <person name="Nolan M."/>
            <person name="Ohm R."/>
            <person name="Pangilinan J."/>
            <person name="Park H.-J."/>
            <person name="Ramirez L."/>
            <person name="Alfaro M."/>
            <person name="Sun H."/>
            <person name="Tritt A."/>
            <person name="Yoshinaga Y."/>
            <person name="Zwiers L.-H."/>
            <person name="Turgeon B."/>
            <person name="Goodwin S."/>
            <person name="Spatafora J."/>
            <person name="Crous P."/>
            <person name="Grigoriev I."/>
        </authorList>
    </citation>
    <scope>NUCLEOTIDE SEQUENCE</scope>
    <source>
        <strain evidence="9">CBS 675.92</strain>
    </source>
</reference>
<dbReference type="Gene3D" id="1.20.1250.20">
    <property type="entry name" value="MFS general substrate transporter like domains"/>
    <property type="match status" value="1"/>
</dbReference>
<dbReference type="FunFam" id="1.20.1250.20:FF:000082">
    <property type="entry name" value="MFS multidrug transporter, putative"/>
    <property type="match status" value="1"/>
</dbReference>
<evidence type="ECO:0000256" key="2">
    <source>
        <dbReference type="ARBA" id="ARBA00008335"/>
    </source>
</evidence>